<name>A0A7K3LKV0_9ACTN</name>
<comment type="catalytic activity">
    <reaction evidence="11">
        <text>N-succinyl-(2S,6S)-2,6-diaminopimelate + H2O = (2S,6S)-2,6-diaminopimelate + succinate</text>
        <dbReference type="Rhea" id="RHEA:22608"/>
        <dbReference type="ChEBI" id="CHEBI:15377"/>
        <dbReference type="ChEBI" id="CHEBI:30031"/>
        <dbReference type="ChEBI" id="CHEBI:57609"/>
        <dbReference type="ChEBI" id="CHEBI:58087"/>
        <dbReference type="EC" id="3.5.1.18"/>
    </reaction>
</comment>
<comment type="cofactor">
    <cofactor evidence="1">
        <name>Co(2+)</name>
        <dbReference type="ChEBI" id="CHEBI:48828"/>
    </cofactor>
</comment>
<dbReference type="Proteomes" id="UP000466307">
    <property type="component" value="Unassembled WGS sequence"/>
</dbReference>
<dbReference type="EMBL" id="JAADZU010000002">
    <property type="protein sequence ID" value="NDK88167.1"/>
    <property type="molecule type" value="Genomic_DNA"/>
</dbReference>
<dbReference type="Pfam" id="PF07687">
    <property type="entry name" value="M20_dimer"/>
    <property type="match status" value="1"/>
</dbReference>
<evidence type="ECO:0000259" key="12">
    <source>
        <dbReference type="Pfam" id="PF07687"/>
    </source>
</evidence>
<keyword evidence="9" id="KW-0862">Zinc</keyword>
<evidence type="ECO:0000256" key="2">
    <source>
        <dbReference type="ARBA" id="ARBA00001947"/>
    </source>
</evidence>
<keyword evidence="14" id="KW-1185">Reference proteome</keyword>
<dbReference type="SUPFAM" id="SSF55031">
    <property type="entry name" value="Bacterial exopeptidase dimerisation domain"/>
    <property type="match status" value="1"/>
</dbReference>
<dbReference type="PANTHER" id="PTHR43808:SF32">
    <property type="entry name" value="ARGE_DAPE-RELATED DEACYLASE"/>
    <property type="match status" value="1"/>
</dbReference>
<dbReference type="GO" id="GO:0009089">
    <property type="term" value="P:lysine biosynthetic process via diaminopimelate"/>
    <property type="evidence" value="ECO:0007669"/>
    <property type="project" value="UniProtKB-UniPathway"/>
</dbReference>
<dbReference type="Pfam" id="PF01546">
    <property type="entry name" value="Peptidase_M20"/>
    <property type="match status" value="1"/>
</dbReference>
<evidence type="ECO:0000256" key="7">
    <source>
        <dbReference type="ARBA" id="ARBA00022723"/>
    </source>
</evidence>
<dbReference type="UniPathway" id="UPA00034">
    <property type="reaction ID" value="UER00021"/>
</dbReference>
<organism evidence="13 14">
    <name type="scientific">Gordonia desulfuricans</name>
    <dbReference type="NCBI Taxonomy" id="89051"/>
    <lineage>
        <taxon>Bacteria</taxon>
        <taxon>Bacillati</taxon>
        <taxon>Actinomycetota</taxon>
        <taxon>Actinomycetes</taxon>
        <taxon>Mycobacteriales</taxon>
        <taxon>Gordoniaceae</taxon>
        <taxon>Gordonia</taxon>
    </lineage>
</organism>
<evidence type="ECO:0000313" key="13">
    <source>
        <dbReference type="EMBL" id="NDK88167.1"/>
    </source>
</evidence>
<comment type="caution">
    <text evidence="13">The sequence shown here is derived from an EMBL/GenBank/DDBJ whole genome shotgun (WGS) entry which is preliminary data.</text>
</comment>
<comment type="similarity">
    <text evidence="4">Belongs to the peptidase M20A family.</text>
</comment>
<dbReference type="Gene3D" id="3.40.630.10">
    <property type="entry name" value="Zn peptidases"/>
    <property type="match status" value="1"/>
</dbReference>
<reference evidence="13 14" key="1">
    <citation type="submission" date="2020-01" db="EMBL/GenBank/DDBJ databases">
        <title>Investigation of new actinobacteria for the biodesulphurisation of diesel fuel.</title>
        <authorList>
            <person name="Athi Narayanan S.M."/>
        </authorList>
    </citation>
    <scope>NUCLEOTIDE SEQUENCE [LARGE SCALE GENOMIC DNA]</scope>
    <source>
        <strain evidence="13 14">213E</strain>
    </source>
</reference>
<evidence type="ECO:0000256" key="5">
    <source>
        <dbReference type="ARBA" id="ARBA00011921"/>
    </source>
</evidence>
<evidence type="ECO:0000256" key="9">
    <source>
        <dbReference type="ARBA" id="ARBA00022833"/>
    </source>
</evidence>
<proteinExistence type="inferred from homology"/>
<evidence type="ECO:0000256" key="4">
    <source>
        <dbReference type="ARBA" id="ARBA00006247"/>
    </source>
</evidence>
<dbReference type="Gene3D" id="3.30.70.360">
    <property type="match status" value="1"/>
</dbReference>
<evidence type="ECO:0000256" key="8">
    <source>
        <dbReference type="ARBA" id="ARBA00022801"/>
    </source>
</evidence>
<gene>
    <name evidence="13" type="ORF">GYA93_01005</name>
</gene>
<evidence type="ECO:0000256" key="10">
    <source>
        <dbReference type="ARBA" id="ARBA00023285"/>
    </source>
</evidence>
<keyword evidence="8" id="KW-0378">Hydrolase</keyword>
<dbReference type="InterPro" id="IPR036264">
    <property type="entry name" value="Bact_exopeptidase_dim_dom"/>
</dbReference>
<evidence type="ECO:0000256" key="6">
    <source>
        <dbReference type="ARBA" id="ARBA00016853"/>
    </source>
</evidence>
<comment type="cofactor">
    <cofactor evidence="2">
        <name>Zn(2+)</name>
        <dbReference type="ChEBI" id="CHEBI:29105"/>
    </cofactor>
</comment>
<dbReference type="EC" id="3.5.1.18" evidence="5"/>
<dbReference type="InterPro" id="IPR001261">
    <property type="entry name" value="ArgE/DapE_CS"/>
</dbReference>
<dbReference type="RefSeq" id="WP_083534245.1">
    <property type="nucleotide sequence ID" value="NZ_JAADZU010000002.1"/>
</dbReference>
<evidence type="ECO:0000256" key="3">
    <source>
        <dbReference type="ARBA" id="ARBA00005130"/>
    </source>
</evidence>
<dbReference type="PANTHER" id="PTHR43808">
    <property type="entry name" value="ACETYLORNITHINE DEACETYLASE"/>
    <property type="match status" value="1"/>
</dbReference>
<evidence type="ECO:0000256" key="11">
    <source>
        <dbReference type="ARBA" id="ARBA00051301"/>
    </source>
</evidence>
<keyword evidence="10" id="KW-0170">Cobalt</keyword>
<dbReference type="InterPro" id="IPR010182">
    <property type="entry name" value="ArgE/DapE"/>
</dbReference>
<dbReference type="GO" id="GO:0009014">
    <property type="term" value="F:succinyl-diaminopimelate desuccinylase activity"/>
    <property type="evidence" value="ECO:0007669"/>
    <property type="project" value="UniProtKB-EC"/>
</dbReference>
<dbReference type="SUPFAM" id="SSF53187">
    <property type="entry name" value="Zn-dependent exopeptidases"/>
    <property type="match status" value="1"/>
</dbReference>
<accession>A0A7K3LKV0</accession>
<dbReference type="InterPro" id="IPR002933">
    <property type="entry name" value="Peptidase_M20"/>
</dbReference>
<comment type="pathway">
    <text evidence="3">Amino-acid biosynthesis; L-lysine biosynthesis via DAP pathway; LL-2,6-diaminopimelate from (S)-tetrahydrodipicolinate (succinylase route): step 3/3.</text>
</comment>
<protein>
    <recommendedName>
        <fullName evidence="6">Probable succinyl-diaminopimelate desuccinylase</fullName>
        <ecNumber evidence="5">3.5.1.18</ecNumber>
    </recommendedName>
</protein>
<sequence length="410" mass="42922">MNGSAGDNGVGTVDVGAVDVTTVLGLTRDLVRIASTNPPGHERAVAEHLCGVLDRLGLDPEIIEDGAGRASVIASTASDSGVGGSDRKPVLLVNGHIDTVPADPSRWRHDPWGAEVVDGRLYGRGATDMKGGVAASIAALIHCRQVGIELPCDITFHFVADEELGGRHGTAYLLDQQLIHADAAIVPEPTSLMLCIAERGLMFARITTHGIPAHGSEPSRGRSAIVAAAHITDVLHGRTFAGSAEHPLLGRTTCNVGMINGGIGPNVVAERCVLEVDRRAVPGDTAESLLDGLRRGIATAGVSTDDYDIEVTTYCEPSEISPDNEFVGLVADAAASVLGVTPTFTGLPFTTDARFMRNQLGIPTVVFGPGDLSLAHVVDEYVEVEDLVSATAVMARIYSCFTASKHLHHT</sequence>
<dbReference type="NCBIfam" id="TIGR01910">
    <property type="entry name" value="DapE-ArgE"/>
    <property type="match status" value="1"/>
</dbReference>
<keyword evidence="7" id="KW-0479">Metal-binding</keyword>
<dbReference type="InterPro" id="IPR011650">
    <property type="entry name" value="Peptidase_M20_dimer"/>
</dbReference>
<dbReference type="PROSITE" id="PS00758">
    <property type="entry name" value="ARGE_DAPE_CPG2_1"/>
    <property type="match status" value="1"/>
</dbReference>
<dbReference type="AlphaFoldDB" id="A0A7K3LKV0"/>
<evidence type="ECO:0000313" key="14">
    <source>
        <dbReference type="Proteomes" id="UP000466307"/>
    </source>
</evidence>
<dbReference type="InterPro" id="IPR050072">
    <property type="entry name" value="Peptidase_M20A"/>
</dbReference>
<evidence type="ECO:0000256" key="1">
    <source>
        <dbReference type="ARBA" id="ARBA00001941"/>
    </source>
</evidence>
<dbReference type="GO" id="GO:0046872">
    <property type="term" value="F:metal ion binding"/>
    <property type="evidence" value="ECO:0007669"/>
    <property type="project" value="UniProtKB-KW"/>
</dbReference>
<dbReference type="CDD" id="cd08659">
    <property type="entry name" value="M20_ArgE_DapE-like"/>
    <property type="match status" value="1"/>
</dbReference>
<feature type="domain" description="Peptidase M20 dimerisation" evidence="12">
    <location>
        <begin position="196"/>
        <end position="296"/>
    </location>
</feature>